<dbReference type="PROSITE" id="PS50206">
    <property type="entry name" value="RHODANESE_3"/>
    <property type="match status" value="1"/>
</dbReference>
<dbReference type="Gene3D" id="3.40.250.10">
    <property type="entry name" value="Rhodanese-like domain"/>
    <property type="match status" value="1"/>
</dbReference>
<dbReference type="InterPro" id="IPR036873">
    <property type="entry name" value="Rhodanese-like_dom_sf"/>
</dbReference>
<keyword evidence="4" id="KW-1185">Reference proteome</keyword>
<keyword evidence="1" id="KW-0472">Membrane</keyword>
<proteinExistence type="predicted"/>
<reference evidence="3 4" key="1">
    <citation type="submission" date="2017-11" db="EMBL/GenBank/DDBJ databases">
        <title>Reclassification of Bisgaard taxon 7 as Conservatibacter flavescens gen. nov., sp. nov.</title>
        <authorList>
            <person name="Christensen H."/>
        </authorList>
    </citation>
    <scope>NUCLEOTIDE SEQUENCE [LARGE SCALE GENOMIC DNA]</scope>
    <source>
        <strain evidence="3 4">7_4</strain>
    </source>
</reference>
<dbReference type="Pfam" id="PF00581">
    <property type="entry name" value="Rhodanese"/>
    <property type="match status" value="1"/>
</dbReference>
<sequence length="147" mass="16147">MNEAEFMPMAIEFAKNHTLMVTAWVAVFVMVIYTFVKSATSKVKVVTNPEMTALINKEDAVIVDLRSVDEFKRGHVIGSVQLTPSDIKKKNIGQIEQHKSSPVVVVDANGLGAANIGEELFKQGFSRVYALKEGIAGWRSANLPLVK</sequence>
<dbReference type="PANTHER" id="PTHR43031:SF18">
    <property type="entry name" value="RHODANESE-RELATED SULFURTRANSFERASES"/>
    <property type="match status" value="1"/>
</dbReference>
<evidence type="ECO:0000313" key="3">
    <source>
        <dbReference type="EMBL" id="PJG84329.1"/>
    </source>
</evidence>
<keyword evidence="1" id="KW-0812">Transmembrane</keyword>
<accession>A0A2M8RZM3</accession>
<dbReference type="EMBL" id="PHHA01000038">
    <property type="protein sequence ID" value="PJG84329.1"/>
    <property type="molecule type" value="Genomic_DNA"/>
</dbReference>
<dbReference type="OrthoDB" id="9808735at2"/>
<comment type="caution">
    <text evidence="3">The sequence shown here is derived from an EMBL/GenBank/DDBJ whole genome shotgun (WGS) entry which is preliminary data.</text>
</comment>
<dbReference type="InterPro" id="IPR001763">
    <property type="entry name" value="Rhodanese-like_dom"/>
</dbReference>
<name>A0A2M8RZM3_9PAST</name>
<dbReference type="PANTHER" id="PTHR43031">
    <property type="entry name" value="FAD-DEPENDENT OXIDOREDUCTASE"/>
    <property type="match status" value="1"/>
</dbReference>
<evidence type="ECO:0000256" key="1">
    <source>
        <dbReference type="SAM" id="Phobius"/>
    </source>
</evidence>
<dbReference type="RefSeq" id="WP_100289804.1">
    <property type="nucleotide sequence ID" value="NZ_PHHA01000038.1"/>
</dbReference>
<dbReference type="AlphaFoldDB" id="A0A2M8RZM3"/>
<dbReference type="CDD" id="cd00158">
    <property type="entry name" value="RHOD"/>
    <property type="match status" value="1"/>
</dbReference>
<organism evidence="3 4">
    <name type="scientific">Conservatibacter flavescens</name>
    <dbReference type="NCBI Taxonomy" id="28161"/>
    <lineage>
        <taxon>Bacteria</taxon>
        <taxon>Pseudomonadati</taxon>
        <taxon>Pseudomonadota</taxon>
        <taxon>Gammaproteobacteria</taxon>
        <taxon>Pasteurellales</taxon>
        <taxon>Pasteurellaceae</taxon>
        <taxon>Conservatibacter</taxon>
    </lineage>
</organism>
<evidence type="ECO:0000259" key="2">
    <source>
        <dbReference type="PROSITE" id="PS50206"/>
    </source>
</evidence>
<feature type="transmembrane region" description="Helical" evidence="1">
    <location>
        <begin position="17"/>
        <end position="36"/>
    </location>
</feature>
<dbReference type="SMART" id="SM00450">
    <property type="entry name" value="RHOD"/>
    <property type="match status" value="1"/>
</dbReference>
<feature type="domain" description="Rhodanese" evidence="2">
    <location>
        <begin position="56"/>
        <end position="147"/>
    </location>
</feature>
<evidence type="ECO:0000313" key="4">
    <source>
        <dbReference type="Proteomes" id="UP000229329"/>
    </source>
</evidence>
<keyword evidence="1" id="KW-1133">Transmembrane helix</keyword>
<dbReference type="SUPFAM" id="SSF52821">
    <property type="entry name" value="Rhodanese/Cell cycle control phosphatase"/>
    <property type="match status" value="1"/>
</dbReference>
<dbReference type="Proteomes" id="UP000229329">
    <property type="component" value="Unassembled WGS sequence"/>
</dbReference>
<dbReference type="InterPro" id="IPR050229">
    <property type="entry name" value="GlpE_sulfurtransferase"/>
</dbReference>
<gene>
    <name evidence="3" type="ORF">CVP05_12020</name>
</gene>
<protein>
    <submittedName>
        <fullName evidence="3">Rhodanese-like domain-containing protein</fullName>
    </submittedName>
</protein>